<dbReference type="RefSeq" id="WP_135584324.1">
    <property type="nucleotide sequence ID" value="NZ_RQEP01000005.1"/>
</dbReference>
<dbReference type="SUPFAM" id="SSF159245">
    <property type="entry name" value="AttH-like"/>
    <property type="match status" value="1"/>
</dbReference>
<proteinExistence type="predicted"/>
<dbReference type="AlphaFoldDB" id="A0A4R9G803"/>
<evidence type="ECO:0000313" key="2">
    <source>
        <dbReference type="EMBL" id="TGK06957.1"/>
    </source>
</evidence>
<feature type="chain" id="PRO_5020716876" description="Svf1-like C-terminal domain-containing protein" evidence="1">
    <location>
        <begin position="24"/>
        <end position="367"/>
    </location>
</feature>
<keyword evidence="1" id="KW-0732">Signal</keyword>
<evidence type="ECO:0000313" key="3">
    <source>
        <dbReference type="Proteomes" id="UP000297453"/>
    </source>
</evidence>
<reference evidence="2" key="1">
    <citation type="journal article" date="2019" name="PLoS Negl. Trop. Dis.">
        <title>Revisiting the worldwide diversity of Leptospira species in the environment.</title>
        <authorList>
            <person name="Vincent A.T."/>
            <person name="Schiettekatte O."/>
            <person name="Bourhy P."/>
            <person name="Veyrier F.J."/>
            <person name="Picardeau M."/>
        </authorList>
    </citation>
    <scope>NUCLEOTIDE SEQUENCE [LARGE SCALE GENOMIC DNA]</scope>
    <source>
        <strain evidence="2">SSS9</strain>
    </source>
</reference>
<protein>
    <recommendedName>
        <fullName evidence="4">Svf1-like C-terminal domain-containing protein</fullName>
    </recommendedName>
</protein>
<feature type="signal peptide" evidence="1">
    <location>
        <begin position="1"/>
        <end position="23"/>
    </location>
</feature>
<dbReference type="Proteomes" id="UP000297453">
    <property type="component" value="Unassembled WGS sequence"/>
</dbReference>
<dbReference type="EMBL" id="RQEP01000005">
    <property type="protein sequence ID" value="TGK06957.1"/>
    <property type="molecule type" value="Genomic_DNA"/>
</dbReference>
<keyword evidence="3" id="KW-1185">Reference proteome</keyword>
<evidence type="ECO:0000256" key="1">
    <source>
        <dbReference type="SAM" id="SignalP"/>
    </source>
</evidence>
<evidence type="ECO:0008006" key="4">
    <source>
        <dbReference type="Google" id="ProtNLM"/>
    </source>
</evidence>
<dbReference type="OrthoDB" id="340453at2"/>
<comment type="caution">
    <text evidence="2">The sequence shown here is derived from an EMBL/GenBank/DDBJ whole genome shotgun (WGS) entry which is preliminary data.</text>
</comment>
<organism evidence="2 3">
    <name type="scientific">Leptospira semungkisensis</name>
    <dbReference type="NCBI Taxonomy" id="2484985"/>
    <lineage>
        <taxon>Bacteria</taxon>
        <taxon>Pseudomonadati</taxon>
        <taxon>Spirochaetota</taxon>
        <taxon>Spirochaetia</taxon>
        <taxon>Leptospirales</taxon>
        <taxon>Leptospiraceae</taxon>
        <taxon>Leptospira</taxon>
    </lineage>
</organism>
<sequence length="367" mass="41425">MFCSSNKLVFLSCLILLSFLSNLSSEEAKIQARKATKQEMGFHFHPQEGYFQAWNYSFTDEQTWIFATYIISNLGPGTKNCGVSLVVYDKENGTRFFTKEFSKDELKTEAGRTELEIYNNSVSKGEQGPEIKMDTDSAQLFLSYKTGWSKAVSLSGGKISLPVTDRFVQADMAFSFVPVQGYLVLNGNKIELNGKGGMEHLLTNYEVYKYSRRWELYRSQNSAGEKLYTGGFIGNDSFPGGEVRTVSTMDAAGKILFSAKVLSSEVLEMETEPFSNYELPIKERFHLDSQNSCSLTLTRKQTVGQISVLSNISAVLRFFVRLFFTRPYQLYYISDARLDCKQAPEGSGTLPKDPNFKGIFSYYLINP</sequence>
<gene>
    <name evidence="2" type="ORF">EHO59_02220</name>
</gene>
<name>A0A4R9G803_9LEPT</name>
<accession>A0A4R9G803</accession>